<organism evidence="1 2">
    <name type="scientific">Rhizobium wuzhouense</name>
    <dbReference type="NCBI Taxonomy" id="1986026"/>
    <lineage>
        <taxon>Bacteria</taxon>
        <taxon>Pseudomonadati</taxon>
        <taxon>Pseudomonadota</taxon>
        <taxon>Alphaproteobacteria</taxon>
        <taxon>Hyphomicrobiales</taxon>
        <taxon>Rhizobiaceae</taxon>
        <taxon>Rhizobium/Agrobacterium group</taxon>
        <taxon>Rhizobium</taxon>
    </lineage>
</organism>
<sequence length="122" mass="13411">MILGSVYVVNTALARPAKDKITLCICAADNLFFWINTKPQVHGVGQLQLNAADHKALTHECFLDCSRLTTFPAHELRDAQDRGLISPQLAQAIVEFLTNNPPKTLPPAHVQLAIENLKTLCP</sequence>
<proteinExistence type="predicted"/>
<dbReference type="EMBL" id="QJRY01000001">
    <property type="protein sequence ID" value="PYB77586.1"/>
    <property type="molecule type" value="Genomic_DNA"/>
</dbReference>
<accession>A0ABX5NXH6</accession>
<protein>
    <recommendedName>
        <fullName evidence="3">Rap1a immunity protein domain-containing protein</fullName>
    </recommendedName>
</protein>
<evidence type="ECO:0008006" key="3">
    <source>
        <dbReference type="Google" id="ProtNLM"/>
    </source>
</evidence>
<reference evidence="1 2" key="1">
    <citation type="submission" date="2018-06" db="EMBL/GenBank/DDBJ databases">
        <title>Rhizobium wuzhouense sp. nov., isolated from roots of Oryza officinalis.</title>
        <authorList>
            <person name="Yuan T."/>
        </authorList>
    </citation>
    <scope>NUCLEOTIDE SEQUENCE [LARGE SCALE GENOMIC DNA]</scope>
    <source>
        <strain evidence="1 2">W44</strain>
    </source>
</reference>
<dbReference type="Proteomes" id="UP000247536">
    <property type="component" value="Unassembled WGS sequence"/>
</dbReference>
<evidence type="ECO:0000313" key="2">
    <source>
        <dbReference type="Proteomes" id="UP000247536"/>
    </source>
</evidence>
<keyword evidence="2" id="KW-1185">Reference proteome</keyword>
<gene>
    <name evidence="1" type="ORF">DMY87_04340</name>
</gene>
<comment type="caution">
    <text evidence="1">The sequence shown here is derived from an EMBL/GenBank/DDBJ whole genome shotgun (WGS) entry which is preliminary data.</text>
</comment>
<name>A0ABX5NXH6_9HYPH</name>
<evidence type="ECO:0000313" key="1">
    <source>
        <dbReference type="EMBL" id="PYB77586.1"/>
    </source>
</evidence>